<dbReference type="EMBL" id="UFQS01000553">
    <property type="protein sequence ID" value="SSX04858.1"/>
    <property type="molecule type" value="Genomic_DNA"/>
</dbReference>
<evidence type="ECO:0000313" key="2">
    <source>
        <dbReference type="EMBL" id="SSX25221.1"/>
    </source>
</evidence>
<dbReference type="EMBL" id="UFQT01000553">
    <property type="protein sequence ID" value="SSX25221.1"/>
    <property type="molecule type" value="Genomic_DNA"/>
</dbReference>
<accession>A0A336KLN5</accession>
<dbReference type="AlphaFoldDB" id="A0A336KLN5"/>
<organism evidence="1">
    <name type="scientific">Culicoides sonorensis</name>
    <name type="common">Biting midge</name>
    <dbReference type="NCBI Taxonomy" id="179676"/>
    <lineage>
        <taxon>Eukaryota</taxon>
        <taxon>Metazoa</taxon>
        <taxon>Ecdysozoa</taxon>
        <taxon>Arthropoda</taxon>
        <taxon>Hexapoda</taxon>
        <taxon>Insecta</taxon>
        <taxon>Pterygota</taxon>
        <taxon>Neoptera</taxon>
        <taxon>Endopterygota</taxon>
        <taxon>Diptera</taxon>
        <taxon>Nematocera</taxon>
        <taxon>Chironomoidea</taxon>
        <taxon>Ceratopogonidae</taxon>
        <taxon>Ceratopogoninae</taxon>
        <taxon>Culicoides</taxon>
        <taxon>Monoculicoides</taxon>
    </lineage>
</organism>
<name>A0A336KLN5_CULSO</name>
<reference evidence="1" key="1">
    <citation type="submission" date="2018-04" db="EMBL/GenBank/DDBJ databases">
        <authorList>
            <person name="Go L.Y."/>
            <person name="Mitchell J.A."/>
        </authorList>
    </citation>
    <scope>NUCLEOTIDE SEQUENCE</scope>
    <source>
        <tissue evidence="1">Whole organism</tissue>
    </source>
</reference>
<gene>
    <name evidence="1" type="primary">CSON012076</name>
</gene>
<proteinExistence type="predicted"/>
<sequence length="248" mass="26637">MMMTTTAVAVAVATTADEYDFYQHVLLSENGKSKKSITVAAIRQQQQSKLPKGAITTTSTGEGNLADCDIQAVAITSQPVQQQNVVVVAHTGPANTTTTTTTTTASATKNINNDQNSQRSSVDHRAMQRCGLCSILSNLLRRAMCIGSRRGSGESYYQELAETNQNVVVVAHTGPANTTTTTTTTTASATKNINNDQNSQRSSVDHRAMQRCGLCSILSNLLRRAMCIGSRRGSGESYYQELAETNFT</sequence>
<dbReference type="VEuPathDB" id="VectorBase:CSON012076"/>
<protein>
    <submittedName>
        <fullName evidence="1">CSON012076 protein</fullName>
    </submittedName>
</protein>
<evidence type="ECO:0000313" key="1">
    <source>
        <dbReference type="EMBL" id="SSX04858.1"/>
    </source>
</evidence>
<reference evidence="2" key="2">
    <citation type="submission" date="2018-07" db="EMBL/GenBank/DDBJ databases">
        <authorList>
            <person name="Quirk P.G."/>
            <person name="Krulwich T.A."/>
        </authorList>
    </citation>
    <scope>NUCLEOTIDE SEQUENCE</scope>
</reference>